<gene>
    <name evidence="2" type="ORF">EJ08DRAFT_666581</name>
</gene>
<organism evidence="2 3">
    <name type="scientific">Tothia fuscella</name>
    <dbReference type="NCBI Taxonomy" id="1048955"/>
    <lineage>
        <taxon>Eukaryota</taxon>
        <taxon>Fungi</taxon>
        <taxon>Dikarya</taxon>
        <taxon>Ascomycota</taxon>
        <taxon>Pezizomycotina</taxon>
        <taxon>Dothideomycetes</taxon>
        <taxon>Pleosporomycetidae</taxon>
        <taxon>Venturiales</taxon>
        <taxon>Cylindrosympodiaceae</taxon>
        <taxon>Tothia</taxon>
    </lineage>
</organism>
<evidence type="ECO:0000256" key="1">
    <source>
        <dbReference type="SAM" id="MobiDB-lite"/>
    </source>
</evidence>
<sequence length="154" mass="17114">MAAPAPQQTAPKGEQTPGEKERAQHSKTVDESRRNSEKKETSLNANYSGANLLPWKSTNNIVYNPSASCGEIISNKVLIRAFAAYRVNLEDITNNGINAHMPASWIHCWTFFSCVLPLQFLILEELMIRYEAESTFSSLASHPIEEFPAACTDP</sequence>
<comment type="caution">
    <text evidence="2">The sequence shown here is derived from an EMBL/GenBank/DDBJ whole genome shotgun (WGS) entry which is preliminary data.</text>
</comment>
<dbReference type="AlphaFoldDB" id="A0A9P4TRI9"/>
<protein>
    <submittedName>
        <fullName evidence="2">Uncharacterized protein</fullName>
    </submittedName>
</protein>
<accession>A0A9P4TRI9</accession>
<feature type="compositionally biased region" description="Basic and acidic residues" evidence="1">
    <location>
        <begin position="17"/>
        <end position="41"/>
    </location>
</feature>
<dbReference type="EMBL" id="MU007148">
    <property type="protein sequence ID" value="KAF2416954.1"/>
    <property type="molecule type" value="Genomic_DNA"/>
</dbReference>
<name>A0A9P4TRI9_9PEZI</name>
<evidence type="ECO:0000313" key="2">
    <source>
        <dbReference type="EMBL" id="KAF2416954.1"/>
    </source>
</evidence>
<reference evidence="2" key="1">
    <citation type="journal article" date="2020" name="Stud. Mycol.">
        <title>101 Dothideomycetes genomes: a test case for predicting lifestyles and emergence of pathogens.</title>
        <authorList>
            <person name="Haridas S."/>
            <person name="Albert R."/>
            <person name="Binder M."/>
            <person name="Bloem J."/>
            <person name="Labutti K."/>
            <person name="Salamov A."/>
            <person name="Andreopoulos B."/>
            <person name="Baker S."/>
            <person name="Barry K."/>
            <person name="Bills G."/>
            <person name="Bluhm B."/>
            <person name="Cannon C."/>
            <person name="Castanera R."/>
            <person name="Culley D."/>
            <person name="Daum C."/>
            <person name="Ezra D."/>
            <person name="Gonzalez J."/>
            <person name="Henrissat B."/>
            <person name="Kuo A."/>
            <person name="Liang C."/>
            <person name="Lipzen A."/>
            <person name="Lutzoni F."/>
            <person name="Magnuson J."/>
            <person name="Mondo S."/>
            <person name="Nolan M."/>
            <person name="Ohm R."/>
            <person name="Pangilinan J."/>
            <person name="Park H.-J."/>
            <person name="Ramirez L."/>
            <person name="Alfaro M."/>
            <person name="Sun H."/>
            <person name="Tritt A."/>
            <person name="Yoshinaga Y."/>
            <person name="Zwiers L.-H."/>
            <person name="Turgeon B."/>
            <person name="Goodwin S."/>
            <person name="Spatafora J."/>
            <person name="Crous P."/>
            <person name="Grigoriev I."/>
        </authorList>
    </citation>
    <scope>NUCLEOTIDE SEQUENCE</scope>
    <source>
        <strain evidence="2">CBS 130266</strain>
    </source>
</reference>
<feature type="region of interest" description="Disordered" evidence="1">
    <location>
        <begin position="1"/>
        <end position="43"/>
    </location>
</feature>
<keyword evidence="3" id="KW-1185">Reference proteome</keyword>
<proteinExistence type="predicted"/>
<feature type="compositionally biased region" description="Polar residues" evidence="1">
    <location>
        <begin position="1"/>
        <end position="10"/>
    </location>
</feature>
<dbReference type="Proteomes" id="UP000800235">
    <property type="component" value="Unassembled WGS sequence"/>
</dbReference>
<evidence type="ECO:0000313" key="3">
    <source>
        <dbReference type="Proteomes" id="UP000800235"/>
    </source>
</evidence>